<proteinExistence type="inferred from homology"/>
<evidence type="ECO:0000256" key="1">
    <source>
        <dbReference type="ARBA" id="ARBA00006566"/>
    </source>
</evidence>
<evidence type="ECO:0000313" key="8">
    <source>
        <dbReference type="Proteomes" id="UP000613208"/>
    </source>
</evidence>
<dbReference type="InterPro" id="IPR006206">
    <property type="entry name" value="Mevalonate/galactokinase"/>
</dbReference>
<keyword evidence="2" id="KW-0547">Nucleotide-binding</keyword>
<dbReference type="PRINTS" id="PR00473">
    <property type="entry name" value="GALCTOKINASE"/>
</dbReference>
<dbReference type="GO" id="GO:0005829">
    <property type="term" value="C:cytosol"/>
    <property type="evidence" value="ECO:0007669"/>
    <property type="project" value="TreeGrafter"/>
</dbReference>
<dbReference type="SUPFAM" id="SSF55060">
    <property type="entry name" value="GHMP Kinase, C-terminal domain"/>
    <property type="match status" value="1"/>
</dbReference>
<dbReference type="InterPro" id="IPR000705">
    <property type="entry name" value="Galactokinase"/>
</dbReference>
<dbReference type="GO" id="GO:0004335">
    <property type="term" value="F:galactokinase activity"/>
    <property type="evidence" value="ECO:0007669"/>
    <property type="project" value="InterPro"/>
</dbReference>
<keyword evidence="4" id="KW-0067">ATP-binding</keyword>
<dbReference type="GO" id="GO:0005524">
    <property type="term" value="F:ATP binding"/>
    <property type="evidence" value="ECO:0007669"/>
    <property type="project" value="UniProtKB-KW"/>
</dbReference>
<evidence type="ECO:0000259" key="6">
    <source>
        <dbReference type="Pfam" id="PF10509"/>
    </source>
</evidence>
<dbReference type="GO" id="GO:0006012">
    <property type="term" value="P:galactose metabolic process"/>
    <property type="evidence" value="ECO:0007669"/>
    <property type="project" value="InterPro"/>
</dbReference>
<accession>A0A916Q6V1</accession>
<protein>
    <submittedName>
        <fullName evidence="7">Galactokinase</fullName>
    </submittedName>
</protein>
<dbReference type="InterPro" id="IPR019539">
    <property type="entry name" value="GalKase_N"/>
</dbReference>
<keyword evidence="3" id="KW-0808">Transferase</keyword>
<comment type="similarity">
    <text evidence="1">Belongs to the GHMP kinase family. GalK subfamily.</text>
</comment>
<dbReference type="AlphaFoldDB" id="A0A916Q6V1"/>
<dbReference type="PANTHER" id="PTHR10457">
    <property type="entry name" value="MEVALONATE KINASE/GALACTOKINASE"/>
    <property type="match status" value="1"/>
</dbReference>
<dbReference type="PANTHER" id="PTHR10457:SF7">
    <property type="entry name" value="GALACTOKINASE-RELATED"/>
    <property type="match status" value="1"/>
</dbReference>
<evidence type="ECO:0000259" key="5">
    <source>
        <dbReference type="Pfam" id="PF00288"/>
    </source>
</evidence>
<dbReference type="Gene3D" id="3.30.70.890">
    <property type="entry name" value="GHMP kinase, C-terminal domain"/>
    <property type="match status" value="1"/>
</dbReference>
<evidence type="ECO:0000256" key="2">
    <source>
        <dbReference type="ARBA" id="ARBA00022741"/>
    </source>
</evidence>
<dbReference type="RefSeq" id="WP_201309875.1">
    <property type="nucleotide sequence ID" value="NZ_BLYI01000009.1"/>
</dbReference>
<dbReference type="Proteomes" id="UP000613208">
    <property type="component" value="Unassembled WGS sequence"/>
</dbReference>
<dbReference type="InterPro" id="IPR020568">
    <property type="entry name" value="Ribosomal_Su5_D2-typ_SF"/>
</dbReference>
<dbReference type="Pfam" id="PF10509">
    <property type="entry name" value="GalKase_gal_bdg"/>
    <property type="match status" value="1"/>
</dbReference>
<comment type="caution">
    <text evidence="7">The sequence shown here is derived from an EMBL/GenBank/DDBJ whole genome shotgun (WGS) entry which is preliminary data.</text>
</comment>
<dbReference type="SUPFAM" id="SSF54211">
    <property type="entry name" value="Ribosomal protein S5 domain 2-like"/>
    <property type="match status" value="1"/>
</dbReference>
<name>A0A916Q6V1_9FIRM</name>
<gene>
    <name evidence="7" type="primary">galK</name>
    <name evidence="7" type="ORF">ANBU17_04680</name>
</gene>
<reference evidence="7" key="1">
    <citation type="submission" date="2020-06" db="EMBL/GenBank/DDBJ databases">
        <title>Characterization of fructooligosaccharide metabolism and fructooligosaccharide-degrading enzymes in human commensal butyrate producers.</title>
        <authorList>
            <person name="Tanno H."/>
            <person name="Fujii T."/>
            <person name="Hirano K."/>
            <person name="Maeno S."/>
            <person name="Tonozuka T."/>
            <person name="Sakamoto M."/>
            <person name="Ohkuma M."/>
            <person name="Tochio T."/>
            <person name="Endo A."/>
        </authorList>
    </citation>
    <scope>NUCLEOTIDE SEQUENCE</scope>
    <source>
        <strain evidence="7">JCM 17466</strain>
    </source>
</reference>
<evidence type="ECO:0000313" key="7">
    <source>
        <dbReference type="EMBL" id="GFO84121.1"/>
    </source>
</evidence>
<dbReference type="Gene3D" id="3.30.230.10">
    <property type="match status" value="1"/>
</dbReference>
<feature type="domain" description="GHMP kinase N-terminal" evidence="5">
    <location>
        <begin position="128"/>
        <end position="216"/>
    </location>
</feature>
<organism evidence="7 8">
    <name type="scientific">Anaerostipes butyraticus</name>
    <dbReference type="NCBI Taxonomy" id="645466"/>
    <lineage>
        <taxon>Bacteria</taxon>
        <taxon>Bacillati</taxon>
        <taxon>Bacillota</taxon>
        <taxon>Clostridia</taxon>
        <taxon>Lachnospirales</taxon>
        <taxon>Lachnospiraceae</taxon>
        <taxon>Anaerostipes</taxon>
    </lineage>
</organism>
<dbReference type="InterPro" id="IPR006204">
    <property type="entry name" value="GHMP_kinase_N_dom"/>
</dbReference>
<keyword evidence="8" id="KW-1185">Reference proteome</keyword>
<dbReference type="Pfam" id="PF00288">
    <property type="entry name" value="GHMP_kinases_N"/>
    <property type="match status" value="1"/>
</dbReference>
<keyword evidence="3" id="KW-0418">Kinase</keyword>
<dbReference type="PRINTS" id="PR00959">
    <property type="entry name" value="MEVGALKINASE"/>
</dbReference>
<sequence length="427" mass="47188">MAKTTAELKDAFRDGAYEELLKDIYVDKNMLEYQKERYIKALEAFEALYGEKEVEIYSAPGRSEVGGNHTDHQYGKVLAASINLDAIAVVAKTEDEQIRIKSEGYEPFEVNLNDLNLSEEEKGTSKALTKGVASKLKEKGYEIGGFQAYITSDVLNGAGMSSSAAFEVLLGNIFSGLYNDMKVDPILIAQIGQYAENVYFGKPCGLMDQMASSVGGLINIDFKDPENPIVKQVNVDFEEYGHSLCIVDTKGSHADLTDDYAAIPEEMKKVANFFDEDVLRRVDKNEFYLNLPKIREILGDRAVLRAMHLFEENKRVDEEVAALEQGDFEAFKKLVKASGDSSFKYLQNVYSGHDLQNQSVSIGLAVSDVALGDRGVSRVHGGGFAGTIQAFVPNDIVGMYKETIEHVFGKGSCHVLKVRKYGGKKVL</sequence>
<evidence type="ECO:0000256" key="3">
    <source>
        <dbReference type="ARBA" id="ARBA00022777"/>
    </source>
</evidence>
<feature type="domain" description="Galactokinase N-terminal" evidence="6">
    <location>
        <begin position="43"/>
        <end position="92"/>
    </location>
</feature>
<evidence type="ECO:0000256" key="4">
    <source>
        <dbReference type="ARBA" id="ARBA00022840"/>
    </source>
</evidence>
<dbReference type="InterPro" id="IPR014721">
    <property type="entry name" value="Ribsml_uS5_D2-typ_fold_subgr"/>
</dbReference>
<dbReference type="PIRSF" id="PIRSF000530">
    <property type="entry name" value="Galactokinase"/>
    <property type="match status" value="1"/>
</dbReference>
<dbReference type="InterPro" id="IPR036554">
    <property type="entry name" value="GHMP_kinase_C_sf"/>
</dbReference>
<dbReference type="EMBL" id="BLYI01000009">
    <property type="protein sequence ID" value="GFO84121.1"/>
    <property type="molecule type" value="Genomic_DNA"/>
</dbReference>